<reference evidence="2" key="1">
    <citation type="journal article" date="2023" name="Front. Plant Sci.">
        <title>Chromosomal-level genome assembly of Melastoma candidum provides insights into trichome evolution.</title>
        <authorList>
            <person name="Zhong Y."/>
            <person name="Wu W."/>
            <person name="Sun C."/>
            <person name="Zou P."/>
            <person name="Liu Y."/>
            <person name="Dai S."/>
            <person name="Zhou R."/>
        </authorList>
    </citation>
    <scope>NUCLEOTIDE SEQUENCE [LARGE SCALE GENOMIC DNA]</scope>
</reference>
<protein>
    <submittedName>
        <fullName evidence="1">Uncharacterized protein</fullName>
    </submittedName>
</protein>
<accession>A0ACB9N1X5</accession>
<name>A0ACB9N1X5_9MYRT</name>
<proteinExistence type="predicted"/>
<gene>
    <name evidence="1" type="ORF">MLD38_028011</name>
</gene>
<keyword evidence="2" id="KW-1185">Reference proteome</keyword>
<dbReference type="EMBL" id="CM042887">
    <property type="protein sequence ID" value="KAI4329649.1"/>
    <property type="molecule type" value="Genomic_DNA"/>
</dbReference>
<sequence>MLFVSRSAFPVVGKAFSIENSLPCCFYSSDWRLSSAVLGFHCCSYRKRNSPRVLKMLHKRAFEDEEALGFSYKLPKQDLCDRQPFLPDISSFEDAKQGSNISVDGGLTKGKVVYEEKFLSREADIKPSPGRADDSDVFLPVNHSFSSGGTSSTSEEDMWIEAPFNACYFPEYFCPERPVTTLTRREDIYSVLLECPPHKKVPIGPLYQADIPPLKGVGSDSNSVISPGTSEDAIRDDCEGEELLAGTSIIPLRSAASPEEVVIKLGHGRTDCSCLDEGSIRCVRQHVSEARDKLKILLGLQVFEELGFSDMGEPVAEKWTEEEENLFREVVFSNPFSMGRKFWNGLSHAFPSRTKAEIVSYYFNVFMLRTRAEQNRFDPVNVDSDNDEWQANEEEEDEDSIVESPIYQLHPLERSQDHTDEFGDNNRVDETTVEDEYTSPVSAHIRRNDDSQADGNFKWRDKTWDERSCHGTQDDSCTSFDNGATGQGLQVK</sequence>
<evidence type="ECO:0000313" key="1">
    <source>
        <dbReference type="EMBL" id="KAI4329649.1"/>
    </source>
</evidence>
<evidence type="ECO:0000313" key="2">
    <source>
        <dbReference type="Proteomes" id="UP001057402"/>
    </source>
</evidence>
<comment type="caution">
    <text evidence="1">The sequence shown here is derived from an EMBL/GenBank/DDBJ whole genome shotgun (WGS) entry which is preliminary data.</text>
</comment>
<organism evidence="1 2">
    <name type="scientific">Melastoma candidum</name>
    <dbReference type="NCBI Taxonomy" id="119954"/>
    <lineage>
        <taxon>Eukaryota</taxon>
        <taxon>Viridiplantae</taxon>
        <taxon>Streptophyta</taxon>
        <taxon>Embryophyta</taxon>
        <taxon>Tracheophyta</taxon>
        <taxon>Spermatophyta</taxon>
        <taxon>Magnoliopsida</taxon>
        <taxon>eudicotyledons</taxon>
        <taxon>Gunneridae</taxon>
        <taxon>Pentapetalae</taxon>
        <taxon>rosids</taxon>
        <taxon>malvids</taxon>
        <taxon>Myrtales</taxon>
        <taxon>Melastomataceae</taxon>
        <taxon>Melastomatoideae</taxon>
        <taxon>Melastomateae</taxon>
        <taxon>Melastoma</taxon>
    </lineage>
</organism>
<dbReference type="Proteomes" id="UP001057402">
    <property type="component" value="Chromosome 8"/>
</dbReference>